<proteinExistence type="predicted"/>
<dbReference type="RefSeq" id="WP_023507790.1">
    <property type="nucleotide sequence ID" value="NZ_LN794217.1"/>
</dbReference>
<keyword evidence="1" id="KW-0809">Transit peptide</keyword>
<evidence type="ECO:0000313" key="3">
    <source>
        <dbReference type="EMBL" id="CEO17368.1"/>
    </source>
</evidence>
<accession>A0A0B7J4K7</accession>
<organism evidence="3 4">
    <name type="scientific">Rickettsia monacensis</name>
    <dbReference type="NCBI Taxonomy" id="109232"/>
    <lineage>
        <taxon>Bacteria</taxon>
        <taxon>Pseudomonadati</taxon>
        <taxon>Pseudomonadota</taxon>
        <taxon>Alphaproteobacteria</taxon>
        <taxon>Rickettsiales</taxon>
        <taxon>Rickettsiaceae</taxon>
        <taxon>Rickettsieae</taxon>
        <taxon>Rickettsia</taxon>
        <taxon>spotted fever group</taxon>
    </lineage>
</organism>
<reference evidence="4" key="2">
    <citation type="submission" date="2015-01" db="EMBL/GenBank/DDBJ databases">
        <authorList>
            <person name="Felsheim R."/>
        </authorList>
    </citation>
    <scope>NUCLEOTIDE SEQUENCE [LARGE SCALE GENOMIC DNA]</scope>
    <source>
        <strain evidence="4">IrR/Munich</strain>
    </source>
</reference>
<sequence>MYEILSNREVIKIIGLDSVKFLQNLITNDIKKNNYCYTYLLNNQGRYLFDFFVYVPNLEEIYLDIDKSNKAALIEHLNFYKFRSKIQIIDCSEEYKVIYSHQKLDIDTLVTSRDPRYTMLGFRSIYEFVVIPQLDRGIQKTIKQDWIPRSSRGMTRVESVHATIPPRESGDPASFNEKLYLEDKYNFAIIDGVEDLITDKSIPNMYGAEELNAISFDKGCYVGQEVISRAKYQGVIRRKIYKITADEDLSSLVKDEEILADNDKIGVICSSYRNKAIALIREEKYLADKEADITVKGIKINLSLAPWY</sequence>
<dbReference type="PANTHER" id="PTHR22602">
    <property type="entry name" value="TRANSFERASE CAF17, MITOCHONDRIAL-RELATED"/>
    <property type="match status" value="1"/>
</dbReference>
<dbReference type="STRING" id="109232.RMONA_04940"/>
<name>A0A0B7J4K7_9RICK</name>
<evidence type="ECO:0000259" key="2">
    <source>
        <dbReference type="Pfam" id="PF25455"/>
    </source>
</evidence>
<dbReference type="PANTHER" id="PTHR22602:SF0">
    <property type="entry name" value="TRANSFERASE CAF17, MITOCHONDRIAL-RELATED"/>
    <property type="match status" value="1"/>
</dbReference>
<protein>
    <submittedName>
        <fullName evidence="3">tRNA-modifying protein YgfZ</fullName>
    </submittedName>
</protein>
<dbReference type="InterPro" id="IPR057460">
    <property type="entry name" value="CAF17_C"/>
</dbReference>
<dbReference type="InterPro" id="IPR017703">
    <property type="entry name" value="YgfZ/GCV_T_CS"/>
</dbReference>
<keyword evidence="4" id="KW-1185">Reference proteome</keyword>
<dbReference type="Gene3D" id="3.30.1360.120">
    <property type="entry name" value="Probable tRNA modification gtpase trme, domain 1"/>
    <property type="match status" value="1"/>
</dbReference>
<feature type="domain" description="CAF17 C-terminal" evidence="2">
    <location>
        <begin position="237"/>
        <end position="307"/>
    </location>
</feature>
<reference evidence="3 4" key="1">
    <citation type="submission" date="2015-01" db="EMBL/GenBank/DDBJ databases">
        <title>Draft genome sequence of Rickettsia monacensis strain IrR/Munich.</title>
        <authorList>
            <person name="Felsheim R.F."/>
            <person name="Johnson S.L."/>
            <person name="Kurtti T.J."/>
            <person name="Munderloh U.G."/>
        </authorList>
    </citation>
    <scope>NUCLEOTIDE SEQUENCE [LARGE SCALE GENOMIC DNA]</scope>
    <source>
        <strain evidence="3 4">IrR/Munich</strain>
    </source>
</reference>
<dbReference type="Proteomes" id="UP000018149">
    <property type="component" value="Chromosome I"/>
</dbReference>
<dbReference type="SUPFAM" id="SSF103025">
    <property type="entry name" value="Folate-binding domain"/>
    <property type="match status" value="1"/>
</dbReference>
<dbReference type="HOGENOM" id="CLU_007884_7_1_5"/>
<dbReference type="GO" id="GO:0016226">
    <property type="term" value="P:iron-sulfur cluster assembly"/>
    <property type="evidence" value="ECO:0007669"/>
    <property type="project" value="TreeGrafter"/>
</dbReference>
<gene>
    <name evidence="3" type="primary">ygfZ</name>
    <name evidence="3" type="ORF">RMONA_04940</name>
</gene>
<dbReference type="EMBL" id="LN794217">
    <property type="protein sequence ID" value="CEO17368.1"/>
    <property type="molecule type" value="Genomic_DNA"/>
</dbReference>
<dbReference type="Pfam" id="PF25455">
    <property type="entry name" value="Beta-barrel_CAF17_C"/>
    <property type="match status" value="1"/>
</dbReference>
<evidence type="ECO:0000256" key="1">
    <source>
        <dbReference type="ARBA" id="ARBA00022946"/>
    </source>
</evidence>
<dbReference type="NCBIfam" id="TIGR03317">
    <property type="entry name" value="ygfZ_signature"/>
    <property type="match status" value="1"/>
</dbReference>
<evidence type="ECO:0000313" key="4">
    <source>
        <dbReference type="Proteomes" id="UP000018149"/>
    </source>
</evidence>
<dbReference type="KEGG" id="rmc:RMONA_04940"/>
<dbReference type="InterPro" id="IPR027266">
    <property type="entry name" value="TrmE/GcvT-like"/>
</dbReference>
<dbReference type="AlphaFoldDB" id="A0A0B7J4K7"/>
<dbReference type="PIRSF" id="PIRSF006487">
    <property type="entry name" value="GcvT"/>
    <property type="match status" value="1"/>
</dbReference>
<dbReference type="InterPro" id="IPR045179">
    <property type="entry name" value="YgfZ/GcvT"/>
</dbReference>